<evidence type="ECO:0000313" key="1">
    <source>
        <dbReference type="EMBL" id="AER57637.1"/>
    </source>
</evidence>
<dbReference type="KEGG" id="psd:DSC_14965"/>
<proteinExistence type="predicted"/>
<dbReference type="STRING" id="1045855.DSC_14965"/>
<dbReference type="EMBL" id="CP003093">
    <property type="protein sequence ID" value="AER57637.1"/>
    <property type="molecule type" value="Genomic_DNA"/>
</dbReference>
<dbReference type="eggNOG" id="COG2801">
    <property type="taxonomic scope" value="Bacteria"/>
</dbReference>
<dbReference type="AlphaFoldDB" id="G7UVH6"/>
<evidence type="ECO:0000313" key="2">
    <source>
        <dbReference type="Proteomes" id="UP000005870"/>
    </source>
</evidence>
<dbReference type="HOGENOM" id="CLU_093676_2_0_6"/>
<gene>
    <name evidence="1" type="ordered locus">DSC_14965</name>
</gene>
<protein>
    <submittedName>
        <fullName evidence="1">Integrase catalytic subunit</fullName>
    </submittedName>
</protein>
<accession>G7UVH6</accession>
<dbReference type="OrthoDB" id="7064550at2"/>
<organism evidence="1 2">
    <name type="scientific">Pseudoxanthomonas spadix (strain BD-a59)</name>
    <dbReference type="NCBI Taxonomy" id="1045855"/>
    <lineage>
        <taxon>Bacteria</taxon>
        <taxon>Pseudomonadati</taxon>
        <taxon>Pseudomonadota</taxon>
        <taxon>Gammaproteobacteria</taxon>
        <taxon>Lysobacterales</taxon>
        <taxon>Lysobacteraceae</taxon>
        <taxon>Pseudoxanthomonas</taxon>
    </lineage>
</organism>
<dbReference type="Proteomes" id="UP000005870">
    <property type="component" value="Chromosome"/>
</dbReference>
<reference evidence="1 2" key="1">
    <citation type="journal article" date="2012" name="J. Bacteriol.">
        <title>Complete Genome Sequence of the BTEX-Degrading Bacterium Pseudoxanthomonas spadix BD-a59.</title>
        <authorList>
            <person name="Lee S.H."/>
            <person name="Jin H.M."/>
            <person name="Lee H.J."/>
            <person name="Kim J.M."/>
            <person name="Jeon C.O."/>
        </authorList>
    </citation>
    <scope>NUCLEOTIDE SEQUENCE [LARGE SCALE GENOMIC DNA]</scope>
    <source>
        <strain evidence="1 2">BD-a59</strain>
    </source>
</reference>
<sequence length="107" mass="12050">MPSSSRCPAPSRKYRPEFPAKGFADLHGARQWAAAFVHWYNVEYRSGIGDVSPQQRHAGQDVALLQARHALYRQARQVNPGWSGRTRNWDPIDAVALNPEKKAVVAR</sequence>
<name>G7UVH6_PSEUP</name>
<keyword evidence="2" id="KW-1185">Reference proteome</keyword>